<gene>
    <name evidence="3" type="ORF">MLAC_10340</name>
</gene>
<evidence type="ECO:0000256" key="1">
    <source>
        <dbReference type="SAM" id="MobiDB-lite"/>
    </source>
</evidence>
<dbReference type="SUPFAM" id="SSF56601">
    <property type="entry name" value="beta-lactamase/transpeptidase-like"/>
    <property type="match status" value="1"/>
</dbReference>
<name>A0A1X1YGV1_9MYCO</name>
<dbReference type="Gene3D" id="3.40.710.10">
    <property type="entry name" value="DD-peptidase/beta-lactamase superfamily"/>
    <property type="match status" value="1"/>
</dbReference>
<feature type="signal peptide" evidence="2">
    <location>
        <begin position="1"/>
        <end position="29"/>
    </location>
</feature>
<dbReference type="PROSITE" id="PS51257">
    <property type="entry name" value="PROKAR_LIPOPROTEIN"/>
    <property type="match status" value="1"/>
</dbReference>
<reference evidence="3 4" key="1">
    <citation type="journal article" date="2019" name="Emerg. Microbes Infect.">
        <title>Comprehensive subspecies identification of 175 nontuberculous mycobacteria species based on 7547 genomic profiles.</title>
        <authorList>
            <person name="Matsumoto Y."/>
            <person name="Kinjo T."/>
            <person name="Motooka D."/>
            <person name="Nabeya D."/>
            <person name="Jung N."/>
            <person name="Uechi K."/>
            <person name="Horii T."/>
            <person name="Iida T."/>
            <person name="Fujita J."/>
            <person name="Nakamura S."/>
        </authorList>
    </citation>
    <scope>NUCLEOTIDE SEQUENCE [LARGE SCALE GENOMIC DNA]</scope>
    <source>
        <strain evidence="3 4">JCM 15657</strain>
    </source>
</reference>
<dbReference type="InterPro" id="IPR006311">
    <property type="entry name" value="TAT_signal"/>
</dbReference>
<keyword evidence="2" id="KW-0732">Signal</keyword>
<dbReference type="STRING" id="169765.AWC15_17025"/>
<proteinExistence type="predicted"/>
<dbReference type="InterPro" id="IPR012338">
    <property type="entry name" value="Beta-lactam/transpept-like"/>
</dbReference>
<sequence>MGDITRRKFGRLAALAGVVGVSGALTSCAAPATPPQSGPTETATPAPDTRARPIRLTQADVDRIIGDHAHTLLDHLRAKAPGRNYGIAVAFACPNRQFNRFYMYGTGAEQTPPTARTIFAIGSITKTFTAAPFANGVSTRPD</sequence>
<evidence type="ECO:0000256" key="2">
    <source>
        <dbReference type="SAM" id="SignalP"/>
    </source>
</evidence>
<dbReference type="RefSeq" id="WP_163745418.1">
    <property type="nucleotide sequence ID" value="NZ_AP022581.1"/>
</dbReference>
<feature type="region of interest" description="Disordered" evidence="1">
    <location>
        <begin position="30"/>
        <end position="51"/>
    </location>
</feature>
<feature type="chain" id="PRO_5043456014" evidence="2">
    <location>
        <begin position="30"/>
        <end position="142"/>
    </location>
</feature>
<evidence type="ECO:0000313" key="3">
    <source>
        <dbReference type="EMBL" id="BBX95740.1"/>
    </source>
</evidence>
<protein>
    <submittedName>
        <fullName evidence="3">Uncharacterized protein</fullName>
    </submittedName>
</protein>
<accession>A0A1X1YGV1</accession>
<organism evidence="3 4">
    <name type="scientific">Mycobacterium lacus</name>
    <dbReference type="NCBI Taxonomy" id="169765"/>
    <lineage>
        <taxon>Bacteria</taxon>
        <taxon>Bacillati</taxon>
        <taxon>Actinomycetota</taxon>
        <taxon>Actinomycetes</taxon>
        <taxon>Mycobacteriales</taxon>
        <taxon>Mycobacteriaceae</taxon>
        <taxon>Mycobacterium</taxon>
    </lineage>
</organism>
<dbReference type="EMBL" id="AP022581">
    <property type="protein sequence ID" value="BBX95740.1"/>
    <property type="molecule type" value="Genomic_DNA"/>
</dbReference>
<dbReference type="Proteomes" id="UP000466396">
    <property type="component" value="Chromosome"/>
</dbReference>
<dbReference type="AlphaFoldDB" id="A0A1X1YGV1"/>
<evidence type="ECO:0000313" key="4">
    <source>
        <dbReference type="Proteomes" id="UP000466396"/>
    </source>
</evidence>
<dbReference type="PROSITE" id="PS51318">
    <property type="entry name" value="TAT"/>
    <property type="match status" value="1"/>
</dbReference>
<dbReference type="KEGG" id="mlj:MLAC_10340"/>
<keyword evidence="4" id="KW-1185">Reference proteome</keyword>